<dbReference type="GO" id="GO:0046872">
    <property type="term" value="F:metal ion binding"/>
    <property type="evidence" value="ECO:0007669"/>
    <property type="project" value="UniProtKB-KW"/>
</dbReference>
<feature type="binding site" evidence="2">
    <location>
        <position position="24"/>
    </location>
    <ligand>
        <name>Cu cation</name>
        <dbReference type="ChEBI" id="CHEBI:23378"/>
    </ligand>
</feature>
<comment type="similarity">
    <text evidence="1">Belongs to the SCO1/2 family.</text>
</comment>
<sequence length="143" mass="16005">MTISDWVGRPSLVFFGFTYCPEVCPTTLSDISLWLDGLGAEADLLNVALITVDPERDTIAALADYLTYFDPRITGYTGTPKEIARVAEAFRVRVERRPLGEDDYTMDHTSGVLLFRADGRFGSIIDYHEDRASALPKIRRVLS</sequence>
<dbReference type="Gene3D" id="3.40.30.10">
    <property type="entry name" value="Glutaredoxin"/>
    <property type="match status" value="1"/>
</dbReference>
<evidence type="ECO:0000256" key="2">
    <source>
        <dbReference type="PIRSR" id="PIRSR603782-1"/>
    </source>
</evidence>
<dbReference type="PANTHER" id="PTHR12151:SF25">
    <property type="entry name" value="LINALOOL DEHYDRATASE_ISOMERASE DOMAIN-CONTAINING PROTEIN"/>
    <property type="match status" value="1"/>
</dbReference>
<keyword evidence="2" id="KW-0186">Copper</keyword>
<reference evidence="5" key="1">
    <citation type="submission" date="2016-11" db="EMBL/GenBank/DDBJ databases">
        <authorList>
            <person name="Varghese N."/>
            <person name="Submissions S."/>
        </authorList>
    </citation>
    <scope>NUCLEOTIDE SEQUENCE [LARGE SCALE GENOMIC DNA]</scope>
    <source>
        <strain evidence="5">DSM 6637</strain>
    </source>
</reference>
<organism evidence="4 5">
    <name type="scientific">Paracoccus solventivorans</name>
    <dbReference type="NCBI Taxonomy" id="53463"/>
    <lineage>
        <taxon>Bacteria</taxon>
        <taxon>Pseudomonadati</taxon>
        <taxon>Pseudomonadota</taxon>
        <taxon>Alphaproteobacteria</taxon>
        <taxon>Rhodobacterales</taxon>
        <taxon>Paracoccaceae</taxon>
        <taxon>Paracoccus</taxon>
    </lineage>
</organism>
<dbReference type="STRING" id="53463.SAMN05444389_11434"/>
<keyword evidence="2" id="KW-0479">Metal-binding</keyword>
<evidence type="ECO:0000313" key="4">
    <source>
        <dbReference type="EMBL" id="SHM57325.1"/>
    </source>
</evidence>
<dbReference type="PANTHER" id="PTHR12151">
    <property type="entry name" value="ELECTRON TRANSPORT PROTIN SCO1/SENC FAMILY MEMBER"/>
    <property type="match status" value="1"/>
</dbReference>
<dbReference type="InterPro" id="IPR003782">
    <property type="entry name" value="SCO1/SenC"/>
</dbReference>
<name>A0A1M7JWK6_9RHOB</name>
<proteinExistence type="inferred from homology"/>
<protein>
    <submittedName>
        <fullName evidence="4">Protein SCO1/2</fullName>
    </submittedName>
</protein>
<feature type="binding site" evidence="2">
    <location>
        <position position="108"/>
    </location>
    <ligand>
        <name>Cu cation</name>
        <dbReference type="ChEBI" id="CHEBI:23378"/>
    </ligand>
</feature>
<keyword evidence="5" id="KW-1185">Reference proteome</keyword>
<dbReference type="SUPFAM" id="SSF52833">
    <property type="entry name" value="Thioredoxin-like"/>
    <property type="match status" value="1"/>
</dbReference>
<dbReference type="EMBL" id="FRCK01000014">
    <property type="protein sequence ID" value="SHM57325.1"/>
    <property type="molecule type" value="Genomic_DNA"/>
</dbReference>
<dbReference type="CDD" id="cd02968">
    <property type="entry name" value="SCO"/>
    <property type="match status" value="1"/>
</dbReference>
<evidence type="ECO:0000256" key="3">
    <source>
        <dbReference type="PIRSR" id="PIRSR603782-2"/>
    </source>
</evidence>
<keyword evidence="3" id="KW-1015">Disulfide bond</keyword>
<evidence type="ECO:0000256" key="1">
    <source>
        <dbReference type="ARBA" id="ARBA00010996"/>
    </source>
</evidence>
<evidence type="ECO:0000313" key="5">
    <source>
        <dbReference type="Proteomes" id="UP000184444"/>
    </source>
</evidence>
<dbReference type="InterPro" id="IPR036249">
    <property type="entry name" value="Thioredoxin-like_sf"/>
</dbReference>
<accession>A0A1M7JWK6</accession>
<dbReference type="AlphaFoldDB" id="A0A1M7JWK6"/>
<feature type="disulfide bond" description="Redox-active" evidence="3">
    <location>
        <begin position="20"/>
        <end position="24"/>
    </location>
</feature>
<gene>
    <name evidence="4" type="ORF">SAMN05444389_11434</name>
</gene>
<dbReference type="Pfam" id="PF02630">
    <property type="entry name" value="SCO1-SenC"/>
    <property type="match status" value="1"/>
</dbReference>
<dbReference type="Proteomes" id="UP000184444">
    <property type="component" value="Unassembled WGS sequence"/>
</dbReference>
<feature type="binding site" evidence="2">
    <location>
        <position position="20"/>
    </location>
    <ligand>
        <name>Cu cation</name>
        <dbReference type="ChEBI" id="CHEBI:23378"/>
    </ligand>
</feature>